<dbReference type="InterPro" id="IPR001190">
    <property type="entry name" value="SRCR"/>
</dbReference>
<dbReference type="GO" id="GO:0006508">
    <property type="term" value="P:proteolysis"/>
    <property type="evidence" value="ECO:0007669"/>
    <property type="project" value="UniProtKB-KW"/>
</dbReference>
<proteinExistence type="inferred from homology"/>
<dbReference type="CDD" id="cd00112">
    <property type="entry name" value="LDLa"/>
    <property type="match status" value="1"/>
</dbReference>
<keyword evidence="5 7" id="KW-1015">Disulfide bond</keyword>
<evidence type="ECO:0000313" key="12">
    <source>
        <dbReference type="Proteomes" id="UP000694523"/>
    </source>
</evidence>
<organism evidence="11 12">
    <name type="scientific">Neogobius melanostomus</name>
    <name type="common">round goby</name>
    <dbReference type="NCBI Taxonomy" id="47308"/>
    <lineage>
        <taxon>Eukaryota</taxon>
        <taxon>Metazoa</taxon>
        <taxon>Chordata</taxon>
        <taxon>Craniata</taxon>
        <taxon>Vertebrata</taxon>
        <taxon>Euteleostomi</taxon>
        <taxon>Actinopterygii</taxon>
        <taxon>Neopterygii</taxon>
        <taxon>Teleostei</taxon>
        <taxon>Neoteleostei</taxon>
        <taxon>Acanthomorphata</taxon>
        <taxon>Gobiaria</taxon>
        <taxon>Gobiiformes</taxon>
        <taxon>Gobioidei</taxon>
        <taxon>Gobiidae</taxon>
        <taxon>Benthophilinae</taxon>
        <taxon>Neogobiini</taxon>
        <taxon>Neogobius</taxon>
    </lineage>
</organism>
<dbReference type="Pfam" id="PF00057">
    <property type="entry name" value="Ldl_recept_a"/>
    <property type="match status" value="1"/>
</dbReference>
<evidence type="ECO:0000256" key="5">
    <source>
        <dbReference type="ARBA" id="ARBA00023157"/>
    </source>
</evidence>
<feature type="domain" description="Peptidase S1" evidence="9">
    <location>
        <begin position="200"/>
        <end position="410"/>
    </location>
</feature>
<dbReference type="GO" id="GO:0004252">
    <property type="term" value="F:serine-type endopeptidase activity"/>
    <property type="evidence" value="ECO:0007669"/>
    <property type="project" value="InterPro"/>
</dbReference>
<dbReference type="PROSITE" id="PS01209">
    <property type="entry name" value="LDLRA_1"/>
    <property type="match status" value="1"/>
</dbReference>
<name>A0A8C6U168_9GOBI</name>
<dbReference type="InterPro" id="IPR009003">
    <property type="entry name" value="Peptidase_S1_PA"/>
</dbReference>
<keyword evidence="6" id="KW-0325">Glycoprotein</keyword>
<evidence type="ECO:0000256" key="6">
    <source>
        <dbReference type="ARBA" id="ARBA00023180"/>
    </source>
</evidence>
<dbReference type="Ensembl" id="ENSNMLT00000031570.1">
    <property type="protein sequence ID" value="ENSNMLP00000028269.1"/>
    <property type="gene ID" value="ENSNMLG00000017994.1"/>
</dbReference>
<dbReference type="AlphaFoldDB" id="A0A8C6U168"/>
<dbReference type="Pfam" id="PF15494">
    <property type="entry name" value="SRCR_2"/>
    <property type="match status" value="1"/>
</dbReference>
<dbReference type="InterPro" id="IPR043504">
    <property type="entry name" value="Peptidase_S1_PA_chymotrypsin"/>
</dbReference>
<dbReference type="Proteomes" id="UP000694523">
    <property type="component" value="Unplaced"/>
</dbReference>
<evidence type="ECO:0000259" key="10">
    <source>
        <dbReference type="PROSITE" id="PS50287"/>
    </source>
</evidence>
<dbReference type="Gene3D" id="2.40.10.10">
    <property type="entry name" value="Trypsin-like serine proteases"/>
    <property type="match status" value="3"/>
</dbReference>
<evidence type="ECO:0000256" key="1">
    <source>
        <dbReference type="ARBA" id="ARBA00007664"/>
    </source>
</evidence>
<evidence type="ECO:0000256" key="2">
    <source>
        <dbReference type="ARBA" id="ARBA00022670"/>
    </source>
</evidence>
<dbReference type="GO" id="GO:0016020">
    <property type="term" value="C:membrane"/>
    <property type="evidence" value="ECO:0007669"/>
    <property type="project" value="InterPro"/>
</dbReference>
<evidence type="ECO:0000313" key="11">
    <source>
        <dbReference type="Ensembl" id="ENSNMLP00000028269.1"/>
    </source>
</evidence>
<evidence type="ECO:0000256" key="7">
    <source>
        <dbReference type="PROSITE-ProRule" id="PRU00124"/>
    </source>
</evidence>
<evidence type="ECO:0000259" key="9">
    <source>
        <dbReference type="PROSITE" id="PS50240"/>
    </source>
</evidence>
<evidence type="ECO:0000256" key="3">
    <source>
        <dbReference type="ARBA" id="ARBA00022801"/>
    </source>
</evidence>
<dbReference type="PROSITE" id="PS50240">
    <property type="entry name" value="TRYPSIN_DOM"/>
    <property type="match status" value="1"/>
</dbReference>
<comment type="similarity">
    <text evidence="1">Belongs to the peptidase S1 family.</text>
</comment>
<dbReference type="InterPro" id="IPR036055">
    <property type="entry name" value="LDL_receptor-like_sf"/>
</dbReference>
<dbReference type="CDD" id="cd00190">
    <property type="entry name" value="Tryp_SPc"/>
    <property type="match status" value="1"/>
</dbReference>
<dbReference type="PROSITE" id="PS00134">
    <property type="entry name" value="TRYPSIN_HIS"/>
    <property type="match status" value="1"/>
</dbReference>
<dbReference type="SMART" id="SM00020">
    <property type="entry name" value="Tryp_SPc"/>
    <property type="match status" value="1"/>
</dbReference>
<dbReference type="InterPro" id="IPR002172">
    <property type="entry name" value="LDrepeatLR_classA_rpt"/>
</dbReference>
<dbReference type="SMART" id="SM00202">
    <property type="entry name" value="SR"/>
    <property type="match status" value="1"/>
</dbReference>
<dbReference type="Gene3D" id="3.10.250.10">
    <property type="entry name" value="SRCR-like domain"/>
    <property type="match status" value="1"/>
</dbReference>
<dbReference type="PANTHER" id="PTHR24252">
    <property type="entry name" value="ACROSIN-RELATED"/>
    <property type="match status" value="1"/>
</dbReference>
<keyword evidence="2" id="KW-0645">Protease</keyword>
<evidence type="ECO:0000256" key="4">
    <source>
        <dbReference type="ARBA" id="ARBA00022825"/>
    </source>
</evidence>
<reference evidence="11" key="2">
    <citation type="submission" date="2025-09" db="UniProtKB">
        <authorList>
            <consortium name="Ensembl"/>
        </authorList>
    </citation>
    <scope>IDENTIFICATION</scope>
</reference>
<feature type="disulfide bond" evidence="7">
    <location>
        <begin position="59"/>
        <end position="71"/>
    </location>
</feature>
<dbReference type="SMART" id="SM00192">
    <property type="entry name" value="LDLa"/>
    <property type="match status" value="1"/>
</dbReference>
<dbReference type="SUPFAM" id="SSF50494">
    <property type="entry name" value="Trypsin-like serine proteases"/>
    <property type="match status" value="1"/>
</dbReference>
<dbReference type="InterPro" id="IPR001314">
    <property type="entry name" value="Peptidase_S1A"/>
</dbReference>
<dbReference type="Pfam" id="PF00089">
    <property type="entry name" value="Trypsin"/>
    <property type="match status" value="1"/>
</dbReference>
<keyword evidence="3" id="KW-0378">Hydrolase</keyword>
<dbReference type="InterPro" id="IPR018114">
    <property type="entry name" value="TRYPSIN_HIS"/>
</dbReference>
<feature type="disulfide bond" evidence="7">
    <location>
        <begin position="78"/>
        <end position="93"/>
    </location>
</feature>
<protein>
    <submittedName>
        <fullName evidence="11">Transmembrane serine protease 3a</fullName>
    </submittedName>
</protein>
<dbReference type="InterPro" id="IPR023415">
    <property type="entry name" value="LDLR_class-A_CS"/>
</dbReference>
<accession>A0A8C6U168</accession>
<comment type="caution">
    <text evidence="8">Lacks conserved residue(s) required for the propagation of feature annotation.</text>
</comment>
<dbReference type="InterPro" id="IPR001254">
    <property type="entry name" value="Trypsin_dom"/>
</dbReference>
<dbReference type="InterPro" id="IPR036772">
    <property type="entry name" value="SRCR-like_dom_sf"/>
</dbReference>
<sequence>ILFDYSSLVALSFCFRHLYDNFFQNTIILSLWYDNPTFPTWQRWVTDCGMCVSAVGLSCAGKFRCGTSNKCIPAVLQCDGKEQCENGEDELSCVRLSGRSSVVQVQRSGLWMTVCSDDWTTWLGETACRQLGYNSYVESSFSPVNSIEQELQYVLVTEPTTAYIPHSKQFGVQCCARCDSCTHVCVLPDCGRRPQYSSRIVGGNMSRPGQFPWQVSLQIRGEHMCGGSIITSQWVLTAAHCGYGSVPAALAVERIVYHTGYRGKLDYDVALMKLSTPLVFNGSMEPICLPNHGEKYEEGTMCWISGWGATENGGGPSLTLRFAMVPLISTKECSQRDVYPGLISQGMICAGYLEGGVDSWDSGGPLACEDSSRWKLVGATSWGIGCADVNKPGVYTRITQVLSWVRQEMEVCLSSTLPCSYCSCFT</sequence>
<dbReference type="PROSITE" id="PS50287">
    <property type="entry name" value="SRCR_2"/>
    <property type="match status" value="1"/>
</dbReference>
<dbReference type="FunFam" id="2.40.10.10:FF:000077">
    <property type="entry name" value="Predicted protein"/>
    <property type="match status" value="1"/>
</dbReference>
<dbReference type="SUPFAM" id="SSF56487">
    <property type="entry name" value="SRCR-like"/>
    <property type="match status" value="1"/>
</dbReference>
<evidence type="ECO:0000256" key="8">
    <source>
        <dbReference type="PROSITE-ProRule" id="PRU00196"/>
    </source>
</evidence>
<dbReference type="SUPFAM" id="SSF57424">
    <property type="entry name" value="LDL receptor-like module"/>
    <property type="match status" value="1"/>
</dbReference>
<feature type="domain" description="SRCR" evidence="10">
    <location>
        <begin position="82"/>
        <end position="132"/>
    </location>
</feature>
<dbReference type="PANTHER" id="PTHR24252:SF27">
    <property type="entry name" value="TRANSMEMBRANE PROTEASE SERINE 3-LIKE"/>
    <property type="match status" value="1"/>
</dbReference>
<keyword evidence="4" id="KW-0720">Serine protease</keyword>
<reference evidence="11" key="1">
    <citation type="submission" date="2025-08" db="UniProtKB">
        <authorList>
            <consortium name="Ensembl"/>
        </authorList>
    </citation>
    <scope>IDENTIFICATION</scope>
</reference>
<dbReference type="Gene3D" id="4.10.400.10">
    <property type="entry name" value="Low-density Lipoprotein Receptor"/>
    <property type="match status" value="1"/>
</dbReference>
<dbReference type="PRINTS" id="PR00722">
    <property type="entry name" value="CHYMOTRYPSIN"/>
</dbReference>
<dbReference type="PROSITE" id="PS50068">
    <property type="entry name" value="LDLRA_2"/>
    <property type="match status" value="1"/>
</dbReference>
<keyword evidence="12" id="KW-1185">Reference proteome</keyword>